<dbReference type="Proteomes" id="UP000050424">
    <property type="component" value="Unassembled WGS sequence"/>
</dbReference>
<feature type="compositionally biased region" description="Basic and acidic residues" evidence="1">
    <location>
        <begin position="1"/>
        <end position="20"/>
    </location>
</feature>
<accession>A0A0N8H7N6</accession>
<protein>
    <submittedName>
        <fullName evidence="2">Uncharacterized protein</fullName>
    </submittedName>
</protein>
<evidence type="ECO:0000256" key="1">
    <source>
        <dbReference type="SAM" id="MobiDB-lite"/>
    </source>
</evidence>
<dbReference type="AlphaFoldDB" id="A0A0N8H7N6"/>
<sequence>MIWDPKDDSKRDYDGVRQEADDLSQEQATIDAFATEPIVVFSPKIYKEDESQDYISEGPVTVSAVSGVAVWSSQRSHDEGTTAVIDEKPEA</sequence>
<dbReference type="EMBL" id="LKCW01000051">
    <property type="protein sequence ID" value="KPM42276.1"/>
    <property type="molecule type" value="Genomic_DNA"/>
</dbReference>
<evidence type="ECO:0000313" key="2">
    <source>
        <dbReference type="EMBL" id="KPM42276.1"/>
    </source>
</evidence>
<feature type="region of interest" description="Disordered" evidence="1">
    <location>
        <begin position="1"/>
        <end position="24"/>
    </location>
</feature>
<organism evidence="2 3">
    <name type="scientific">Neonectria ditissima</name>
    <dbReference type="NCBI Taxonomy" id="78410"/>
    <lineage>
        <taxon>Eukaryota</taxon>
        <taxon>Fungi</taxon>
        <taxon>Dikarya</taxon>
        <taxon>Ascomycota</taxon>
        <taxon>Pezizomycotina</taxon>
        <taxon>Sordariomycetes</taxon>
        <taxon>Hypocreomycetidae</taxon>
        <taxon>Hypocreales</taxon>
        <taxon>Nectriaceae</taxon>
        <taxon>Neonectria</taxon>
    </lineage>
</organism>
<gene>
    <name evidence="2" type="ORF">AK830_g4264</name>
</gene>
<keyword evidence="3" id="KW-1185">Reference proteome</keyword>
<name>A0A0N8H7N6_9HYPO</name>
<reference evidence="2 3" key="1">
    <citation type="submission" date="2015-09" db="EMBL/GenBank/DDBJ databases">
        <title>Draft genome of a European isolate of the apple canker pathogen Neonectria ditissima.</title>
        <authorList>
            <person name="Gomez-Cortecero A."/>
            <person name="Harrison R.J."/>
            <person name="Armitage A.D."/>
        </authorList>
    </citation>
    <scope>NUCLEOTIDE SEQUENCE [LARGE SCALE GENOMIC DNA]</scope>
    <source>
        <strain evidence="2 3">R09/05</strain>
    </source>
</reference>
<evidence type="ECO:0000313" key="3">
    <source>
        <dbReference type="Proteomes" id="UP000050424"/>
    </source>
</evidence>
<comment type="caution">
    <text evidence="2">The sequence shown here is derived from an EMBL/GenBank/DDBJ whole genome shotgun (WGS) entry which is preliminary data.</text>
</comment>
<proteinExistence type="predicted"/>